<comment type="caution">
    <text evidence="2">The sequence shown here is derived from an EMBL/GenBank/DDBJ whole genome shotgun (WGS) entry which is preliminary data.</text>
</comment>
<dbReference type="AlphaFoldDB" id="A0A5B0QJ92"/>
<evidence type="ECO:0000313" key="2">
    <source>
        <dbReference type="EMBL" id="KAA1113226.1"/>
    </source>
</evidence>
<evidence type="ECO:0000313" key="3">
    <source>
        <dbReference type="Proteomes" id="UP000324748"/>
    </source>
</evidence>
<keyword evidence="3" id="KW-1185">Reference proteome</keyword>
<proteinExistence type="predicted"/>
<accession>A0A5B0QJ92</accession>
<reference evidence="2 3" key="1">
    <citation type="submission" date="2019-05" db="EMBL/GenBank/DDBJ databases">
        <title>Emergence of the Ug99 lineage of the wheat stem rust pathogen through somatic hybridization.</title>
        <authorList>
            <person name="Li F."/>
            <person name="Upadhyaya N.M."/>
            <person name="Sperschneider J."/>
            <person name="Matny O."/>
            <person name="Nguyen-Phuc H."/>
            <person name="Mago R."/>
            <person name="Raley C."/>
            <person name="Miller M.E."/>
            <person name="Silverstein K.A.T."/>
            <person name="Henningsen E."/>
            <person name="Hirsch C.D."/>
            <person name="Visser B."/>
            <person name="Pretorius Z.A."/>
            <person name="Steffenson B.J."/>
            <person name="Schwessinger B."/>
            <person name="Dodds P.N."/>
            <person name="Figueroa M."/>
        </authorList>
    </citation>
    <scope>NUCLEOTIDE SEQUENCE [LARGE SCALE GENOMIC DNA]</scope>
    <source>
        <strain evidence="2">21-0</strain>
    </source>
</reference>
<gene>
    <name evidence="2" type="ORF">PGT21_025758</name>
</gene>
<feature type="compositionally biased region" description="Polar residues" evidence="1">
    <location>
        <begin position="64"/>
        <end position="75"/>
    </location>
</feature>
<organism evidence="2 3">
    <name type="scientific">Puccinia graminis f. sp. tritici</name>
    <dbReference type="NCBI Taxonomy" id="56615"/>
    <lineage>
        <taxon>Eukaryota</taxon>
        <taxon>Fungi</taxon>
        <taxon>Dikarya</taxon>
        <taxon>Basidiomycota</taxon>
        <taxon>Pucciniomycotina</taxon>
        <taxon>Pucciniomycetes</taxon>
        <taxon>Pucciniales</taxon>
        <taxon>Pucciniaceae</taxon>
        <taxon>Puccinia</taxon>
    </lineage>
</organism>
<protein>
    <submittedName>
        <fullName evidence="2">Uncharacterized protein</fullName>
    </submittedName>
</protein>
<sequence length="156" mass="17968">MEMVNKNLACQEPNGQQHTSTSRGNSHLDVDLTSETHHPKLKLNTHQTQLARNGRTQELIARRNLSTNPTSTTDQPIHLHPTKRGQQLPKNHIQGQRLIKRAQARYQNQKQPETNLRITQPVFTHQDQLNLPPSRKKLTTRQPDNHSSQEDSQTFQ</sequence>
<dbReference type="Proteomes" id="UP000324748">
    <property type="component" value="Unassembled WGS sequence"/>
</dbReference>
<name>A0A5B0QJ92_PUCGR</name>
<feature type="region of interest" description="Disordered" evidence="1">
    <location>
        <begin position="1"/>
        <end position="30"/>
    </location>
</feature>
<feature type="region of interest" description="Disordered" evidence="1">
    <location>
        <begin position="63"/>
        <end position="156"/>
    </location>
</feature>
<evidence type="ECO:0000256" key="1">
    <source>
        <dbReference type="SAM" id="MobiDB-lite"/>
    </source>
</evidence>
<feature type="compositionally biased region" description="Polar residues" evidence="1">
    <location>
        <begin position="105"/>
        <end position="131"/>
    </location>
</feature>
<dbReference type="EMBL" id="VSWC01000015">
    <property type="protein sequence ID" value="KAA1113226.1"/>
    <property type="molecule type" value="Genomic_DNA"/>
</dbReference>
<feature type="compositionally biased region" description="Polar residues" evidence="1">
    <location>
        <begin position="13"/>
        <end position="25"/>
    </location>
</feature>